<feature type="region of interest" description="Disordered" evidence="1">
    <location>
        <begin position="116"/>
        <end position="171"/>
    </location>
</feature>
<sequence>MARVPDLHTGGAPALGDQAARPGGHPGHAGLAVGDPPQLALDHHPPAAQSRAGRQLAVDRRRGLRVHRHRLGAAGEQRVDHLGHLGAHHVEGLRPERVRVVELHHPAPRPLLVADRTGVVVDQPDPVAAPGQPDGGDEPGGSCADDDGVHGGSRGALTDQGTPVTAGRQAP</sequence>
<dbReference type="EMBL" id="BAABHQ010000001">
    <property type="protein sequence ID" value="GAA4858060.1"/>
    <property type="molecule type" value="Genomic_DNA"/>
</dbReference>
<feature type="compositionally biased region" description="Low complexity" evidence="1">
    <location>
        <begin position="19"/>
        <end position="32"/>
    </location>
</feature>
<feature type="region of interest" description="Disordered" evidence="1">
    <location>
        <begin position="1"/>
        <end position="58"/>
    </location>
</feature>
<keyword evidence="3" id="KW-1185">Reference proteome</keyword>
<gene>
    <name evidence="2" type="ORF">GCM10023203_00950</name>
</gene>
<proteinExistence type="predicted"/>
<accession>A0ABP9DRP5</accession>
<protein>
    <submittedName>
        <fullName evidence="2">Uncharacterized protein</fullName>
    </submittedName>
</protein>
<evidence type="ECO:0000313" key="2">
    <source>
        <dbReference type="EMBL" id="GAA4858060.1"/>
    </source>
</evidence>
<comment type="caution">
    <text evidence="2">The sequence shown here is derived from an EMBL/GenBank/DDBJ whole genome shotgun (WGS) entry which is preliminary data.</text>
</comment>
<name>A0ABP9DRP5_9PSEU</name>
<dbReference type="Proteomes" id="UP001500457">
    <property type="component" value="Unassembled WGS sequence"/>
</dbReference>
<reference evidence="3" key="1">
    <citation type="journal article" date="2019" name="Int. J. Syst. Evol. Microbiol.">
        <title>The Global Catalogue of Microorganisms (GCM) 10K type strain sequencing project: providing services to taxonomists for standard genome sequencing and annotation.</title>
        <authorList>
            <consortium name="The Broad Institute Genomics Platform"/>
            <consortium name="The Broad Institute Genome Sequencing Center for Infectious Disease"/>
            <person name="Wu L."/>
            <person name="Ma J."/>
        </authorList>
    </citation>
    <scope>NUCLEOTIDE SEQUENCE [LARGE SCALE GENOMIC DNA]</scope>
    <source>
        <strain evidence="3">JCM 17983</strain>
    </source>
</reference>
<evidence type="ECO:0000313" key="3">
    <source>
        <dbReference type="Proteomes" id="UP001500457"/>
    </source>
</evidence>
<evidence type="ECO:0000256" key="1">
    <source>
        <dbReference type="SAM" id="MobiDB-lite"/>
    </source>
</evidence>
<organism evidence="2 3">
    <name type="scientific">Actinomycetospora straminea</name>
    <dbReference type="NCBI Taxonomy" id="663607"/>
    <lineage>
        <taxon>Bacteria</taxon>
        <taxon>Bacillati</taxon>
        <taxon>Actinomycetota</taxon>
        <taxon>Actinomycetes</taxon>
        <taxon>Pseudonocardiales</taxon>
        <taxon>Pseudonocardiaceae</taxon>
        <taxon>Actinomycetospora</taxon>
    </lineage>
</organism>
<feature type="compositionally biased region" description="Low complexity" evidence="1">
    <location>
        <begin position="119"/>
        <end position="132"/>
    </location>
</feature>